<organism evidence="2 3">
    <name type="scientific">Caenimonas koreensis DSM 17982</name>
    <dbReference type="NCBI Taxonomy" id="1121255"/>
    <lineage>
        <taxon>Bacteria</taxon>
        <taxon>Pseudomonadati</taxon>
        <taxon>Pseudomonadota</taxon>
        <taxon>Betaproteobacteria</taxon>
        <taxon>Burkholderiales</taxon>
        <taxon>Comamonadaceae</taxon>
        <taxon>Caenimonas</taxon>
    </lineage>
</organism>
<keyword evidence="1" id="KW-0732">Signal</keyword>
<protein>
    <recommendedName>
        <fullName evidence="4">Lipoprotein</fullName>
    </recommendedName>
</protein>
<proteinExistence type="predicted"/>
<evidence type="ECO:0000256" key="1">
    <source>
        <dbReference type="SAM" id="SignalP"/>
    </source>
</evidence>
<evidence type="ECO:0000313" key="2">
    <source>
        <dbReference type="EMBL" id="MRD45765.1"/>
    </source>
</evidence>
<dbReference type="RefSeq" id="WP_153583114.1">
    <property type="nucleotide sequence ID" value="NZ_WJBU01000001.1"/>
</dbReference>
<dbReference type="PROSITE" id="PS51257">
    <property type="entry name" value="PROKAR_LIPOPROTEIN"/>
    <property type="match status" value="1"/>
</dbReference>
<reference evidence="2 3" key="1">
    <citation type="submission" date="2019-11" db="EMBL/GenBank/DDBJ databases">
        <title>Caenimonas koreensis gen. nov., sp. nov., isolated from activated sludge.</title>
        <authorList>
            <person name="Seung H.R."/>
        </authorList>
    </citation>
    <scope>NUCLEOTIDE SEQUENCE [LARGE SCALE GENOMIC DNA]</scope>
    <source>
        <strain evidence="2 3">EMB320</strain>
    </source>
</reference>
<dbReference type="OrthoDB" id="8565768at2"/>
<evidence type="ECO:0000313" key="3">
    <source>
        <dbReference type="Proteomes" id="UP000487350"/>
    </source>
</evidence>
<sequence>MKKFLVVAALAVVLSACTTISKVEGDQVVNGRMAIKVTEAWNKVSIPGAQQPYDMWTQEGITLDHLRIWAGIKPGEAMMVVPPAQMQSGQKAPRVPTFVANMATEQIVTMFETMYAVDGSIVKISRVEPAVFAGERGVHFEFTIARKRDDLQLLGTGWASVRKNELFAATFVAPKLTFFPRLAPKAEAIVKTAQIKG</sequence>
<keyword evidence="3" id="KW-1185">Reference proteome</keyword>
<comment type="caution">
    <text evidence="2">The sequence shown here is derived from an EMBL/GenBank/DDBJ whole genome shotgun (WGS) entry which is preliminary data.</text>
</comment>
<gene>
    <name evidence="2" type="ORF">GHT07_00625</name>
</gene>
<feature type="chain" id="PRO_5032277792" description="Lipoprotein" evidence="1">
    <location>
        <begin position="22"/>
        <end position="197"/>
    </location>
</feature>
<evidence type="ECO:0008006" key="4">
    <source>
        <dbReference type="Google" id="ProtNLM"/>
    </source>
</evidence>
<dbReference type="Proteomes" id="UP000487350">
    <property type="component" value="Unassembled WGS sequence"/>
</dbReference>
<dbReference type="EMBL" id="WJBU01000001">
    <property type="protein sequence ID" value="MRD45765.1"/>
    <property type="molecule type" value="Genomic_DNA"/>
</dbReference>
<feature type="signal peptide" evidence="1">
    <location>
        <begin position="1"/>
        <end position="21"/>
    </location>
</feature>
<accession>A0A844AP45</accession>
<dbReference type="AlphaFoldDB" id="A0A844AP45"/>
<name>A0A844AP45_9BURK</name>